<reference evidence="3" key="2">
    <citation type="submission" date="2025-08" db="UniProtKB">
        <authorList>
            <consortium name="Ensembl"/>
        </authorList>
    </citation>
    <scope>IDENTIFICATION</scope>
</reference>
<evidence type="ECO:0000256" key="1">
    <source>
        <dbReference type="ARBA" id="ARBA00005776"/>
    </source>
</evidence>
<dbReference type="Ensembl" id="ENSONIT00000071790.1">
    <property type="protein sequence ID" value="ENSONIP00000066964.1"/>
    <property type="gene ID" value="ENSONIG00000027562.1"/>
</dbReference>
<dbReference type="SUPFAM" id="SSF109604">
    <property type="entry name" value="HD-domain/PDEase-like"/>
    <property type="match status" value="1"/>
</dbReference>
<evidence type="ECO:0000313" key="3">
    <source>
        <dbReference type="Ensembl" id="ENSONIP00000066964.1"/>
    </source>
</evidence>
<dbReference type="GO" id="GO:0005634">
    <property type="term" value="C:nucleus"/>
    <property type="evidence" value="ECO:0007669"/>
    <property type="project" value="TreeGrafter"/>
</dbReference>
<dbReference type="GO" id="GO:0006203">
    <property type="term" value="P:dGTP catabolic process"/>
    <property type="evidence" value="ECO:0007669"/>
    <property type="project" value="TreeGrafter"/>
</dbReference>
<dbReference type="Pfam" id="PF01966">
    <property type="entry name" value="HD"/>
    <property type="match status" value="1"/>
</dbReference>
<feature type="domain" description="HD" evidence="2">
    <location>
        <begin position="61"/>
        <end position="128"/>
    </location>
</feature>
<evidence type="ECO:0000259" key="2">
    <source>
        <dbReference type="Pfam" id="PF01966"/>
    </source>
</evidence>
<reference evidence="3" key="3">
    <citation type="submission" date="2025-09" db="UniProtKB">
        <authorList>
            <consortium name="Ensembl"/>
        </authorList>
    </citation>
    <scope>IDENTIFICATION</scope>
</reference>
<dbReference type="InterPro" id="IPR006674">
    <property type="entry name" value="HD_domain"/>
</dbReference>
<dbReference type="PANTHER" id="PTHR11373">
    <property type="entry name" value="DEOXYNUCLEOSIDE TRIPHOSPHATE TRIPHOSPHOHYDROLASE"/>
    <property type="match status" value="1"/>
</dbReference>
<dbReference type="PANTHER" id="PTHR11373:SF4">
    <property type="entry name" value="DEOXYNUCLEOSIDE TRIPHOSPHATE TRIPHOSPHOHYDROLASE SAMHD1"/>
    <property type="match status" value="1"/>
</dbReference>
<dbReference type="InterPro" id="IPR003607">
    <property type="entry name" value="HD/PDEase_dom"/>
</dbReference>
<accession>A0A669E5Q7</accession>
<reference evidence="4" key="1">
    <citation type="submission" date="2012-01" db="EMBL/GenBank/DDBJ databases">
        <title>The Genome Sequence of Oreochromis niloticus (Nile Tilapia).</title>
        <authorList>
            <consortium name="Broad Institute Genome Assembly Team"/>
            <consortium name="Broad Institute Sequencing Platform"/>
            <person name="Di Palma F."/>
            <person name="Johnson J."/>
            <person name="Lander E.S."/>
            <person name="Lindblad-Toh K."/>
        </authorList>
    </citation>
    <scope>NUCLEOTIDE SEQUENCE [LARGE SCALE GENOMIC DNA]</scope>
</reference>
<evidence type="ECO:0000313" key="4">
    <source>
        <dbReference type="Proteomes" id="UP000005207"/>
    </source>
</evidence>
<name>A0A669E5Q7_ORENI</name>
<dbReference type="GO" id="GO:0008832">
    <property type="term" value="F:dGTPase activity"/>
    <property type="evidence" value="ECO:0007669"/>
    <property type="project" value="TreeGrafter"/>
</dbReference>
<proteinExistence type="inferred from homology"/>
<comment type="similarity">
    <text evidence="1">Belongs to the SAMHD1 family.</text>
</comment>
<dbReference type="Proteomes" id="UP000005207">
    <property type="component" value="Linkage group LG20"/>
</dbReference>
<dbReference type="GeneTree" id="ENSGT00390000013867"/>
<dbReference type="AlphaFoldDB" id="A0A669E5Q7"/>
<dbReference type="CDD" id="cd00077">
    <property type="entry name" value="HDc"/>
    <property type="match status" value="1"/>
</dbReference>
<gene>
    <name evidence="3" type="primary">LOC100706185</name>
</gene>
<dbReference type="InterPro" id="IPR050135">
    <property type="entry name" value="dGTPase-like"/>
</dbReference>
<dbReference type="GO" id="GO:0045088">
    <property type="term" value="P:regulation of innate immune response"/>
    <property type="evidence" value="ECO:0007669"/>
    <property type="project" value="TreeGrafter"/>
</dbReference>
<organism evidence="3 4">
    <name type="scientific">Oreochromis niloticus</name>
    <name type="common">Nile tilapia</name>
    <name type="synonym">Tilapia nilotica</name>
    <dbReference type="NCBI Taxonomy" id="8128"/>
    <lineage>
        <taxon>Eukaryota</taxon>
        <taxon>Metazoa</taxon>
        <taxon>Chordata</taxon>
        <taxon>Craniata</taxon>
        <taxon>Vertebrata</taxon>
        <taxon>Euteleostomi</taxon>
        <taxon>Actinopterygii</taxon>
        <taxon>Neopterygii</taxon>
        <taxon>Teleostei</taxon>
        <taxon>Neoteleostei</taxon>
        <taxon>Acanthomorphata</taxon>
        <taxon>Ovalentaria</taxon>
        <taxon>Cichlomorphae</taxon>
        <taxon>Cichliformes</taxon>
        <taxon>Cichlidae</taxon>
        <taxon>African cichlids</taxon>
        <taxon>Pseudocrenilabrinae</taxon>
        <taxon>Oreochromini</taxon>
        <taxon>Oreochromis</taxon>
    </lineage>
</organism>
<protein>
    <submittedName>
        <fullName evidence="3">Deoxynucleoside triphosphate triphosphohydrolase SAMHD1-like</fullName>
    </submittedName>
</protein>
<keyword evidence="4" id="KW-1185">Reference proteome</keyword>
<dbReference type="Gene3D" id="1.10.3210.10">
    <property type="entry name" value="Hypothetical protein af1432"/>
    <property type="match status" value="1"/>
</dbReference>
<dbReference type="GO" id="GO:0051607">
    <property type="term" value="P:defense response to virus"/>
    <property type="evidence" value="ECO:0007669"/>
    <property type="project" value="TreeGrafter"/>
</dbReference>
<sequence>DTVYQNFSFFFTQVFNDPIHGHIKLHPLLVKIIDTPQFQRLRKIKQLGGGYYVFPGASHNRFEHSVGVGHLAGELVKALRAKQLEELEQEQEPSMDSESLINDRDVLCVQIAGLCHDLGHGPFSHVFDGMFNPQADPSGEKWEVRKKNINFSLCEMGHSSHSKN</sequence>